<feature type="disulfide bond" evidence="18">
    <location>
        <begin position="2949"/>
        <end position="2967"/>
    </location>
</feature>
<feature type="disulfide bond" evidence="18">
    <location>
        <begin position="2776"/>
        <end position="2794"/>
    </location>
</feature>
<feature type="repeat" description="LDL-receptor class B" evidence="19">
    <location>
        <begin position="304"/>
        <end position="346"/>
    </location>
</feature>
<feature type="disulfide bond" evidence="18">
    <location>
        <begin position="911"/>
        <end position="923"/>
    </location>
</feature>
<gene>
    <name evidence="24" type="ORF">OFUS_LOCUS14818</name>
</gene>
<accession>A0A8S4P811</accession>
<dbReference type="InterPro" id="IPR049883">
    <property type="entry name" value="NOTCH1_EGF-like"/>
</dbReference>
<dbReference type="SMART" id="SM00179">
    <property type="entry name" value="EGF_CA"/>
    <property type="match status" value="7"/>
</dbReference>
<dbReference type="GO" id="GO:0005509">
    <property type="term" value="F:calcium ion binding"/>
    <property type="evidence" value="ECO:0007669"/>
    <property type="project" value="InterPro"/>
</dbReference>
<dbReference type="SUPFAM" id="SSF57424">
    <property type="entry name" value="LDL receptor-like module"/>
    <property type="match status" value="31"/>
</dbReference>
<evidence type="ECO:0000313" key="24">
    <source>
        <dbReference type="EMBL" id="CAH1789469.1"/>
    </source>
</evidence>
<dbReference type="FunFam" id="2.10.25.10:FF:000009">
    <property type="entry name" value="Low-density lipoprotein receptor isoform 1"/>
    <property type="match status" value="2"/>
</dbReference>
<dbReference type="CDD" id="cd00112">
    <property type="entry name" value="LDLa"/>
    <property type="match status" value="25"/>
</dbReference>
<feature type="repeat" description="LDL-receptor class B" evidence="19">
    <location>
        <begin position="3192"/>
        <end position="3235"/>
    </location>
</feature>
<feature type="disulfide bond" evidence="18">
    <location>
        <begin position="957"/>
        <end position="975"/>
    </location>
</feature>
<keyword evidence="12 17" id="KW-1015">Disulfide bond</keyword>
<dbReference type="SUPFAM" id="SSF57196">
    <property type="entry name" value="EGF/Laminin"/>
    <property type="match status" value="8"/>
</dbReference>
<feature type="disulfide bond" evidence="18">
    <location>
        <begin position="930"/>
        <end position="945"/>
    </location>
</feature>
<feature type="disulfide bond" evidence="18">
    <location>
        <begin position="3638"/>
        <end position="3653"/>
    </location>
</feature>
<feature type="repeat" description="LDL-receptor class B" evidence="19">
    <location>
        <begin position="4051"/>
        <end position="4095"/>
    </location>
</feature>
<feature type="repeat" description="LDL-receptor class B" evidence="19">
    <location>
        <begin position="3236"/>
        <end position="3278"/>
    </location>
</feature>
<keyword evidence="5" id="KW-0254">Endocytosis</keyword>
<evidence type="ECO:0000256" key="19">
    <source>
        <dbReference type="PROSITE-ProRule" id="PRU00461"/>
    </source>
</evidence>
<feature type="disulfide bond" evidence="18">
    <location>
        <begin position="2942"/>
        <end position="2954"/>
    </location>
</feature>
<protein>
    <recommendedName>
        <fullName evidence="23">EGF-like domain-containing protein</fullName>
    </recommendedName>
</protein>
<feature type="disulfide bond" evidence="18">
    <location>
        <begin position="3430"/>
        <end position="3445"/>
    </location>
</feature>
<feature type="disulfide bond" evidence="18">
    <location>
        <begin position="66"/>
        <end position="84"/>
    </location>
</feature>
<feature type="compositionally biased region" description="Polar residues" evidence="20">
    <location>
        <begin position="4449"/>
        <end position="4463"/>
    </location>
</feature>
<feature type="disulfide bond" evidence="18">
    <location>
        <begin position="891"/>
        <end position="906"/>
    </location>
</feature>
<feature type="disulfide bond" evidence="18">
    <location>
        <begin position="3411"/>
        <end position="3423"/>
    </location>
</feature>
<dbReference type="PROSITE" id="PS50068">
    <property type="entry name" value="LDLRA_2"/>
    <property type="match status" value="31"/>
</dbReference>
<feature type="disulfide bond" evidence="18">
    <location>
        <begin position="2622"/>
        <end position="2637"/>
    </location>
</feature>
<keyword evidence="4 17" id="KW-0245">EGF-like domain</keyword>
<keyword evidence="11 21" id="KW-0472">Membrane</keyword>
<feature type="disulfide bond" evidence="18">
    <location>
        <begin position="3493"/>
        <end position="3505"/>
    </location>
</feature>
<feature type="transmembrane region" description="Helical" evidence="21">
    <location>
        <begin position="4291"/>
        <end position="4312"/>
    </location>
</feature>
<evidence type="ECO:0000256" key="18">
    <source>
        <dbReference type="PROSITE-ProRule" id="PRU00124"/>
    </source>
</evidence>
<feature type="disulfide bond" evidence="18">
    <location>
        <begin position="78"/>
        <end position="93"/>
    </location>
</feature>
<feature type="disulfide bond" evidence="18">
    <location>
        <begin position="3751"/>
        <end position="3769"/>
    </location>
</feature>
<dbReference type="OrthoDB" id="21182at2759"/>
<evidence type="ECO:0000256" key="22">
    <source>
        <dbReference type="SAM" id="SignalP"/>
    </source>
</evidence>
<feature type="disulfide bond" evidence="18">
    <location>
        <begin position="3702"/>
        <end position="3714"/>
    </location>
</feature>
<feature type="region of interest" description="Disordered" evidence="20">
    <location>
        <begin position="4421"/>
        <end position="4480"/>
    </location>
</feature>
<evidence type="ECO:0000256" key="6">
    <source>
        <dbReference type="ARBA" id="ARBA00022692"/>
    </source>
</evidence>
<feature type="chain" id="PRO_5035794555" description="EGF-like domain-containing protein" evidence="22">
    <location>
        <begin position="22"/>
        <end position="4480"/>
    </location>
</feature>
<feature type="disulfide bond" evidence="18">
    <location>
        <begin position="3677"/>
        <end position="3692"/>
    </location>
</feature>
<feature type="disulfide bond" evidence="18">
    <location>
        <begin position="998"/>
        <end position="1016"/>
    </location>
</feature>
<dbReference type="FunFam" id="4.10.400.10:FF:000002">
    <property type="entry name" value="Low-density lipoprotein receptor-related protein 1"/>
    <property type="match status" value="1"/>
</dbReference>
<feature type="repeat" description="LDL-receptor class B" evidence="19">
    <location>
        <begin position="4008"/>
        <end position="4050"/>
    </location>
</feature>
<feature type="disulfide bond" evidence="18">
    <location>
        <begin position="2906"/>
        <end position="2924"/>
    </location>
</feature>
<keyword evidence="7 22" id="KW-0732">Signal</keyword>
<evidence type="ECO:0000256" key="21">
    <source>
        <dbReference type="SAM" id="Phobius"/>
    </source>
</evidence>
<dbReference type="SUPFAM" id="SSF57184">
    <property type="entry name" value="Growth factor receptor domain"/>
    <property type="match status" value="1"/>
</dbReference>
<feature type="signal peptide" evidence="22">
    <location>
        <begin position="1"/>
        <end position="21"/>
    </location>
</feature>
<dbReference type="InterPro" id="IPR002172">
    <property type="entry name" value="LDrepeatLR_classA_rpt"/>
</dbReference>
<feature type="disulfide bond" evidence="18">
    <location>
        <begin position="3583"/>
        <end position="3601"/>
    </location>
</feature>
<dbReference type="InterPro" id="IPR001881">
    <property type="entry name" value="EGF-like_Ca-bd_dom"/>
</dbReference>
<feature type="disulfide bond" evidence="18">
    <location>
        <begin position="3418"/>
        <end position="3436"/>
    </location>
</feature>
<evidence type="ECO:0000256" key="4">
    <source>
        <dbReference type="ARBA" id="ARBA00022536"/>
    </source>
</evidence>
<feature type="disulfide bond" evidence="18">
    <location>
        <begin position="950"/>
        <end position="962"/>
    </location>
</feature>
<name>A0A8S4P811_OWEFU</name>
<dbReference type="Gene3D" id="4.10.400.10">
    <property type="entry name" value="Low-density Lipoprotein Receptor"/>
    <property type="match status" value="31"/>
</dbReference>
<sequence length="4480" mass="499935">MDLGFKFVICCSLVLIGVVSQAPEGTPRPECSNSCESSELQCSDCRCISNNITCEIAACVVDGFKCKNDQCVQQSWVCDGADDCGDNSDEEGCTDYACNPQEWACPNNGKCIPISDVCNHVHDCDGGVDEGPTCGNSQCGSLSCDHSCRPTPTGGLCYCRPGWTISSADNRTCIDYNECTIWGVCDQWCTNMANTFNCSCVDGYTNDPGTGTCRADDRDTAKVYFAQKEKIQQIGLTGGIPTQVVSATSVVSFDLHIQKQKVVWLDDSTKKIYTASSANGQDKREISPQSLTAPRTIAVDWITDNIYFIDKTGRRINLITWDGTHQRNIITDNLGIPGGLALDPTTGYMFLTCGESTGNAWNKPRIERALMDGSIRHTIVSKKILEPVSLSIDFVNLRIYWADARHDMIETVDYFGQNRRTVISGSLNIPHSYDMSMFENMVFWADWTKMGIMTSTKYNNESTVSQIFMDTTSKPMGVKVFHPARQPQVRNPCSNATCSHMCVLTHISSNNGLGYRCMCDTGFELNDDQKTCKRIEKFIIFSSKTSIRGIPLGDPLGYTIDAMTPVLGDRSNFVGLDFDAHEKYIYFTDTRKDLIWRIHPDGTGKEAVVVNGAHSSEGVAIDWISKILYYTDNVKDTITCVRLKSTGFLEKRVILSQLGNPRAIVAHVTKGWIFWTEWLRTRQTRAKIGRALGDGTNVTYIRQHQLGWPNGLSIDHENNRLFWTDAMFDRIQHCNFDGSDVQTLTRHTFGIAHPFGIAVYKGYIYFTDWRMEALSRIQMTDTSKQVLMRKGIKQMYNAKIYDINEQIFNNSHPCALNNGHCSHFCFPVAVGSSLSQYTLTRRHCGCPYGMKIDTSDQRTCIANPDEQPQPACARYYFTCDNQQCISRRYKCDGDTDCLDGSDERNCTLASCRSNQWRCNSGQCISRYLKCDKRNNCRDGSDELNCPPRNCSRWQHTCANGNCVTRGALCDTVNDCGDGSDEGEHCSDTTCDPTLQFQCGNGLCIPLQWQCDGNPDCYDASDEANCPPKNCSSYYLFACKSQQQCVAKTRVCDSVFDCEDYSDEANCSTPAPGGCRPDEFQCTTVQGCIRQSWKCDGHEDCEDGSDEPDTCRQRTCSSNFFQCGNGRCIWKRYMCDGDDDCGDGTDEDQALTCPPPPFRCSWSQWKCPGDYRVCINRTQVCDGNPDCPEGLDESPVCNEQSCYTSNRGGCNQICRNTPFGATCFCRRGYILNDTTTCIDQNECAEFKCSQTCFNTKGSFYCGCDEGYSLMPDRTTCKAANGTAFILAASFRGVIRSNTALNRFSSTPIRGFIHSMTYDNVEDKVYYTKYVRSTSMRQMQIFSALSNGTNPQMIIEHGVFANALAVDWIGRNLYWLDSLGDTINVATLDGTYRTMLFKENATRIRGLALDPREDARLMFWGDYGQNPAIMAAGMDGSNRRIVTTEKVYYPVSVTIDLPTRRVYFMDYHSEEIAFVNYDGTGRHQVIESDLFLRDPRGGITIFEDFVYWANKEKGRKSSLRRCNKYTCEAQNIMSANTDYPSAMFMVHPALQPSAVNPCEDNGCSHLCLLSPVSTSGYTCACPMAMKLDSDQLSCVQDHTEFLLYGKNNMYVRGITYSDDPNSMETIVPILASYRMKISDFDYDSRDGWIYWTVNRGNRGVTYRQRMDGQNRTTFLPSAFIGAPHAIAIDWVSRNLYWSNVQANFIGVIKLDGENNYRKVLLSNQGNETDVGQAISMCVDPGQGKLYWLDAGGVGVPKKVAKMNLDGSEAAIIIKTDVISLKYITIDTASQTLFWSDASKQTIEKYSITTGARTSFITANLHNPMGVAVHGSKFYYSDRSYETITEVDLADGGNAKILRTNLNRLDVLKAYSERHNDGVTNACSSNNGGCPQLCLPTGRGTKVCACSTGSTLDTDGISCKAYESFLVVSTYEAVRGLSFTGEHDDAMVPVGGSKRYAEHIDVYMSGGFVYWTDYRSMSTRANITNIGRVKPDGTEYSDLMDRGIGLSGVHGLAVDWINGNLYFTNGYRFTGYIEVCKLDGSMRLALLKNSQTDTDGLSLPKAIAVNPFKNYLYWTDTGQHPKIERSRLDGSNRTVLVSAGIVRPWALTIDYTTHNVYWTDNRIDAIQRMSFSGGNREYIRTNLPNPVGIAIFGNDLYWNDRNLKTIFKASKEPTVTTAVEFKTNINMMFGLAVYDQSVQPAGTSACTTNNGGCEQLCFPNPDNQGVSCKCAFGKLAQDGQTCEEVNEYLIYAVETEIRSLHLDPDDHGEPFAPITDLGKAVGIDFDYSDRYLYFSQVRADKLSRYSLDSKDVYDLLVKENRTQDGNTYNIVSPDGIAFDWIGRKLYWADSHLHGIYSMNVDKSHLVTLVRVDKPRAIVLDPCKGEMYWTDWGRSPKIEKATMAGRNKQTLISSGLRWPNGLTIDFGEAKLYWCDAALDKIERSDLTGNYRETIVETTVHPFAMTVYGHFIYWTDWSTRSVYRAMKHTGGDQTRLISGLRGRPMDIHVYAADRQQQCPDPCTNNNGGCSHGCHPSSNNQAECTCPDGSGLKIGNGGKMCIQANNNCSSNQFVCLNGKCLPDSWKCDTDDDCGDGTDEDPKLCADHTCRPTDYVCANSRCISTAWVCDHDNDCRDNSDETQCTYPACATGEFTCRNFRCIDAAQRCDGRDNCRDGHFSDEVGCPTDLTCPPLKVKCPNSNLCIFRRWLCDGDDDCKDNSDESPTFCSRHDCTSDDFRCTNHKCIPSSMHCDGDDDCGDGSDEIQAECSHPNRTCFGNQFTCSNGRCLYDRYVCDGEDDCGDGSDEHSTLHCSERGCPPDHFKCEADRAAGGYGCIPNYYVCDGVAHCVDQADEMQSCPPRNCRSDQIKCNNTGMCITNRFFCDHDDDCGDNSDEPDTCVYPTCNPATHFTCDNGKCILKDYHCDADNDCGDNSDEKEDVCLTPAPTCAGGKYYCQNGNCIEYQFVCNRNDDCGDNSDEQHCGVDECQDVRSNQCAHKCINTITSYHCACNESYTLMTDRKACRDIDECTEVKDTCTQFCENSPGSFMCKCQDGYFKEPDGKTCRHNDNIDPYLIFTNRYYIRKISTDGKYYTLLYQGLSNVVALDYDYNGQMMYYTDVVAKRIQRMFLNGTGVETIVKHNVPGGEGLAVDWIGRKLYWLDYTNEQMYVSELNGTSRRILVDVDISNPRAIVADPHKGYLFWTDWGLAPYIGRIGMDGTNRSKIITQKLGWPNALTIDLVTNRLWWADAHLDYIDYCDYNGENRKTVMSGSVAHIFAMTLFEEWMYWVDWNHKAVEKANRFTGEDKQILVNITHRPMDIHVVHPLLQENGTNPCGSDNGGCSHLCVIAPGGATYTCLCPDYFLLAPDDKTCIANCSTSQFRCGVTDDRCISLLWKCDGQPDCKDASDEPEDCPMRHCPVGHFQCDNLNCTMPFKICDQTDDCGDSSDERDCDSRQCEPWQFRCSNGRCIAKSWSCDNDDDCGDNSDELPQNEDCQTKTCAVDEFACDNGRCLPNTWKCDFDDDCGDGSDEEPKQQCRNQPCPEGWNRCATNYRCVPSWAYCDGNNDCRDNSDEDPANCPACHATGDFKCANGRCIPKRWQCDFDDDCSDNSDEDPAMCLPLYRQCSESEFRCSNHKCIPGRWRCDHDNDCGDGSDEENCEFRECLPNQFRCLSGHCIPEASICDGEKDCKDTSDEMNCTTRFPGGRYCPANQFECANTICVSRDWRCDGDDDCGDGSDETPKVCQQIDCPEETRFHCNNFKCIPRWRLCDKVDNCGDGSDEDIHTHCMPRPKVCSRTQFKCANRNCIEGANVCDSIDDCGDMSDEMGCHKETGDYAGCADRNGGCQHNCTTLLAGGYSCSCMEGYIIKQSDKKTCQDIDECSVWGNFCPQKCYNLKGTHKCQCDVGFSDETNKGITCAAQGSSPVIMFAVGPEIRQYIPEAKNFEYSDAVIAERRIQAIAIDPSRRIVYWTDTSLKTIKRAAIPDDPKHLGYPQDLELSGLEQPDGIAIDWVSHILYWTDAKKGTIYLSKEDGRYVKTILQKKQFSPASIAVNPVLGWMYWTNVYSRSPSIEAAWMDGSNRTVLVNTKLSSPTGITVDYGMNNRIYWCDSKENLIESMKPDGSDRVVVVNQGLGHPFSLDVFEQSLYWVSRENGKVMKMDKFGRGINSTVQAGLMLPSDVKIFHPLRYAMNAKNPCDKLDCWPLCVLVPGGARCVCPDHSEFVNSNKTNCDSPTEGGPGSPSQCKCYHSGLCIPSSTDDKKYECRCMPGYQGEFCETAVGASTQPLLSASSKRVTAILVPLLLLVLLVICAVALFFYYKRRGFPTLPSLPSLPTLKKQAKKGQFREGAPGMVSFQGDNVFMYDTPPQGTNGFPGPMDPAYPVKEPENPNNFSNPMYDTLDSGIHTLPGKQPTTPDSPAITITPPLLSSVPIDDTPGTQTQKKSPKIPKRRKAGTNGVTSGKQFSPSNIETDSDIATLVEEGDATDV</sequence>
<dbReference type="InterPro" id="IPR009030">
    <property type="entry name" value="Growth_fac_rcpt_cys_sf"/>
</dbReference>
<feature type="disulfide bond" evidence="18">
    <location>
        <begin position="59"/>
        <end position="71"/>
    </location>
</feature>
<feature type="disulfide bond" evidence="18">
    <location>
        <begin position="2726"/>
        <end position="2738"/>
    </location>
</feature>
<evidence type="ECO:0000256" key="2">
    <source>
        <dbReference type="ARBA" id="ARBA00009939"/>
    </source>
</evidence>
<keyword evidence="6 21" id="KW-0812">Transmembrane</keyword>
<evidence type="ECO:0000256" key="10">
    <source>
        <dbReference type="ARBA" id="ARBA00022989"/>
    </source>
</evidence>
<feature type="disulfide bond" evidence="18">
    <location>
        <begin position="1122"/>
        <end position="1140"/>
    </location>
</feature>
<dbReference type="PANTHER" id="PTHR22722:SF14">
    <property type="entry name" value="MEGALIN, ISOFORM A"/>
    <property type="match status" value="1"/>
</dbReference>
<feature type="disulfide bond" evidence="18">
    <location>
        <begin position="3500"/>
        <end position="3518"/>
    </location>
</feature>
<feature type="disulfide bond" evidence="18">
    <location>
        <begin position="3619"/>
        <end position="3631"/>
    </location>
</feature>
<keyword evidence="10 21" id="KW-1133">Transmembrane helix</keyword>
<feature type="repeat" description="LDL-receptor class B" evidence="19">
    <location>
        <begin position="1414"/>
        <end position="1457"/>
    </location>
</feature>
<keyword evidence="15" id="KW-0325">Glycoprotein</keyword>
<feature type="repeat" description="LDL-receptor class B" evidence="19">
    <location>
        <begin position="3149"/>
        <end position="3191"/>
    </location>
</feature>
<feature type="repeat" description="LDL-receptor class B" evidence="19">
    <location>
        <begin position="4097"/>
        <end position="4139"/>
    </location>
</feature>
<evidence type="ECO:0000256" key="11">
    <source>
        <dbReference type="ARBA" id="ARBA00023136"/>
    </source>
</evidence>
<feature type="disulfide bond" evidence="18">
    <location>
        <begin position="918"/>
        <end position="936"/>
    </location>
</feature>
<dbReference type="SMART" id="SM00135">
    <property type="entry name" value="LY"/>
    <property type="match status" value="37"/>
</dbReference>
<comment type="caution">
    <text evidence="17">Lacks conserved residue(s) required for the propagation of feature annotation.</text>
</comment>
<dbReference type="PROSITE" id="PS01187">
    <property type="entry name" value="EGF_CA"/>
    <property type="match status" value="3"/>
</dbReference>
<feature type="repeat" description="LDL-receptor class B" evidence="19">
    <location>
        <begin position="1788"/>
        <end position="1830"/>
    </location>
</feature>
<feature type="disulfide bond" evidence="18">
    <location>
        <begin position="2603"/>
        <end position="2615"/>
    </location>
</feature>
<dbReference type="InterPro" id="IPR026823">
    <property type="entry name" value="cEGF"/>
</dbReference>
<dbReference type="FunFam" id="2.120.10.30:FF:000241">
    <property type="entry name" value="Low-density lipoprotein receptor-related protein 6"/>
    <property type="match status" value="6"/>
</dbReference>
<evidence type="ECO:0000256" key="3">
    <source>
        <dbReference type="ARBA" id="ARBA00022475"/>
    </source>
</evidence>
<comment type="similarity">
    <text evidence="2">Belongs to the LDLR family.</text>
</comment>
<feature type="disulfide bond" evidence="18">
    <location>
        <begin position="2769"/>
        <end position="2781"/>
    </location>
</feature>
<feature type="repeat" description="LDL-receptor class B" evidence="19">
    <location>
        <begin position="1645"/>
        <end position="1690"/>
    </location>
</feature>
<dbReference type="InterPro" id="IPR036055">
    <property type="entry name" value="LDL_receptor-like_sf"/>
</dbReference>
<dbReference type="Gene3D" id="2.120.10.30">
    <property type="entry name" value="TolB, C-terminal domain"/>
    <property type="match status" value="8"/>
</dbReference>
<feature type="disulfide bond" evidence="18">
    <location>
        <begin position="2610"/>
        <end position="2628"/>
    </location>
</feature>
<feature type="disulfide bond" evidence="18">
    <location>
        <begin position="2642"/>
        <end position="2654"/>
    </location>
</feature>
<dbReference type="PROSITE" id="PS51120">
    <property type="entry name" value="LDLRB"/>
    <property type="match status" value="19"/>
</dbReference>
<feature type="disulfide bond" evidence="18">
    <location>
        <begin position="3626"/>
        <end position="3644"/>
    </location>
</feature>
<organism evidence="24 25">
    <name type="scientific">Owenia fusiformis</name>
    <name type="common">Polychaete worm</name>
    <dbReference type="NCBI Taxonomy" id="6347"/>
    <lineage>
        <taxon>Eukaryota</taxon>
        <taxon>Metazoa</taxon>
        <taxon>Spiralia</taxon>
        <taxon>Lophotrochozoa</taxon>
        <taxon>Annelida</taxon>
        <taxon>Polychaeta</taxon>
        <taxon>Sedentaria</taxon>
        <taxon>Canalipalpata</taxon>
        <taxon>Sabellida</taxon>
        <taxon>Oweniida</taxon>
        <taxon>Oweniidae</taxon>
        <taxon>Owenia</taxon>
    </lineage>
</organism>
<dbReference type="Pfam" id="PF00057">
    <property type="entry name" value="Ldl_recept_a"/>
    <property type="match status" value="26"/>
</dbReference>
<evidence type="ECO:0000256" key="20">
    <source>
        <dbReference type="SAM" id="MobiDB-lite"/>
    </source>
</evidence>
<dbReference type="InterPro" id="IPR018097">
    <property type="entry name" value="EGF_Ca-bd_CS"/>
</dbReference>
<dbReference type="GO" id="GO:0043235">
    <property type="term" value="C:receptor complex"/>
    <property type="evidence" value="ECO:0007669"/>
    <property type="project" value="TreeGrafter"/>
</dbReference>
<feature type="disulfide bond" evidence="18">
    <location>
        <begin position="3450"/>
        <end position="3462"/>
    </location>
</feature>
<evidence type="ECO:0000256" key="5">
    <source>
        <dbReference type="ARBA" id="ARBA00022583"/>
    </source>
</evidence>
<keyword evidence="13" id="KW-0675">Receptor</keyword>
<feature type="disulfide bond" evidence="18">
    <location>
        <begin position="3457"/>
        <end position="3475"/>
    </location>
</feature>
<dbReference type="FunFam" id="4.10.400.10:FF:000034">
    <property type="entry name" value="Low-density lipoprotein receptor-related protein 2"/>
    <property type="match status" value="1"/>
</dbReference>
<dbReference type="InterPro" id="IPR011042">
    <property type="entry name" value="6-blade_b-propeller_TolB-like"/>
</dbReference>
<feature type="disulfide bond" evidence="18">
    <location>
        <begin position="3665"/>
        <end position="3683"/>
    </location>
</feature>
<feature type="repeat" description="LDL-receptor class B" evidence="19">
    <location>
        <begin position="2425"/>
        <end position="2466"/>
    </location>
</feature>
<feature type="disulfide bond" evidence="18">
    <location>
        <begin position="2649"/>
        <end position="2667"/>
    </location>
</feature>
<keyword evidence="8" id="KW-0677">Repeat</keyword>
<dbReference type="PROSITE" id="PS01209">
    <property type="entry name" value="LDLRA_1"/>
    <property type="match status" value="14"/>
</dbReference>
<feature type="repeat" description="LDL-receptor class B" evidence="19">
    <location>
        <begin position="2111"/>
        <end position="2152"/>
    </location>
</feature>
<evidence type="ECO:0000313" key="25">
    <source>
        <dbReference type="Proteomes" id="UP000749559"/>
    </source>
</evidence>
<feature type="disulfide bond" evidence="18">
    <location>
        <begin position="2569"/>
        <end position="2587"/>
    </location>
</feature>
<evidence type="ECO:0000256" key="9">
    <source>
        <dbReference type="ARBA" id="ARBA00022837"/>
    </source>
</evidence>
<dbReference type="Pfam" id="PF12662">
    <property type="entry name" value="cEGF"/>
    <property type="match status" value="1"/>
</dbReference>
<evidence type="ECO:0000256" key="1">
    <source>
        <dbReference type="ARBA" id="ARBA00004251"/>
    </source>
</evidence>
<dbReference type="FunFam" id="2.120.10.30:FF:000035">
    <property type="entry name" value="Low-density lipoprotein receptor-related protein 2"/>
    <property type="match status" value="1"/>
</dbReference>
<feature type="disulfide bond" evidence="18">
    <location>
        <begin position="3658"/>
        <end position="3670"/>
    </location>
</feature>
<feature type="disulfide bond" evidence="18">
    <location>
        <begin position="3788"/>
        <end position="3800"/>
    </location>
</feature>
<feature type="disulfide bond" evidence="18">
    <location>
        <begin position="879"/>
        <end position="897"/>
    </location>
</feature>
<dbReference type="Proteomes" id="UP000749559">
    <property type="component" value="Unassembled WGS sequence"/>
</dbReference>
<dbReference type="InterPro" id="IPR000742">
    <property type="entry name" value="EGF"/>
</dbReference>
<dbReference type="Pfam" id="PF00058">
    <property type="entry name" value="Ldl_recept_b"/>
    <property type="match status" value="7"/>
</dbReference>
<dbReference type="PROSITE" id="PS00022">
    <property type="entry name" value="EGF_1"/>
    <property type="match status" value="1"/>
</dbReference>
<dbReference type="FunFam" id="4.10.400.10:FF:000065">
    <property type="entry name" value="Transmembrane protease serine 7"/>
    <property type="match status" value="1"/>
</dbReference>
<feature type="compositionally biased region" description="Basic residues" evidence="20">
    <location>
        <begin position="4436"/>
        <end position="4446"/>
    </location>
</feature>
<reference evidence="24" key="1">
    <citation type="submission" date="2022-03" db="EMBL/GenBank/DDBJ databases">
        <authorList>
            <person name="Martin C."/>
        </authorList>
    </citation>
    <scope>NUCLEOTIDE SEQUENCE</scope>
</reference>
<keyword evidence="14" id="KW-0168">Coated pit</keyword>
<feature type="disulfide bond" evidence="18">
    <location>
        <begin position="3795"/>
        <end position="3813"/>
    </location>
</feature>
<dbReference type="InterPro" id="IPR000033">
    <property type="entry name" value="LDLR_classB_rpt"/>
</dbReference>
<dbReference type="PANTHER" id="PTHR22722">
    <property type="entry name" value="LOW-DENSITY LIPOPROTEIN RECEPTOR-RELATED PROTEIN 2-RELATED"/>
    <property type="match status" value="1"/>
</dbReference>
<evidence type="ECO:0000256" key="17">
    <source>
        <dbReference type="PROSITE-ProRule" id="PRU00076"/>
    </source>
</evidence>
<dbReference type="InterPro" id="IPR056588">
    <property type="entry name" value="EGF_LRP2"/>
</dbReference>
<feature type="repeat" description="LDL-receptor class B" evidence="19">
    <location>
        <begin position="719"/>
        <end position="763"/>
    </location>
</feature>
<dbReference type="InterPro" id="IPR051221">
    <property type="entry name" value="LDLR-related"/>
</dbReference>
<feature type="disulfide bond" evidence="18">
    <location>
        <begin position="2961"/>
        <end position="2976"/>
    </location>
</feature>
<dbReference type="GO" id="GO:0042562">
    <property type="term" value="F:hormone binding"/>
    <property type="evidence" value="ECO:0007669"/>
    <property type="project" value="TreeGrafter"/>
</dbReference>
<evidence type="ECO:0000256" key="16">
    <source>
        <dbReference type="ARBA" id="ARBA00037878"/>
    </source>
</evidence>
<dbReference type="PROSITE" id="PS01186">
    <property type="entry name" value="EGF_2"/>
    <property type="match status" value="3"/>
</dbReference>
<feature type="repeat" description="LDL-receptor class B" evidence="19">
    <location>
        <begin position="2067"/>
        <end position="2110"/>
    </location>
</feature>
<feature type="disulfide bond" evidence="18">
    <location>
        <begin position="872"/>
        <end position="884"/>
    </location>
</feature>
<dbReference type="FunFam" id="2.120.10.30:FF:000132">
    <property type="entry name" value="Uncharacterized protein"/>
    <property type="match status" value="1"/>
</dbReference>
<dbReference type="GO" id="GO:0016324">
    <property type="term" value="C:apical plasma membrane"/>
    <property type="evidence" value="ECO:0007669"/>
    <property type="project" value="TreeGrafter"/>
</dbReference>
<evidence type="ECO:0000256" key="13">
    <source>
        <dbReference type="ARBA" id="ARBA00023170"/>
    </source>
</evidence>
<proteinExistence type="inferred from homology"/>
<dbReference type="Pfam" id="PF07645">
    <property type="entry name" value="EGF_CA"/>
    <property type="match status" value="4"/>
</dbReference>
<feature type="repeat" description="LDL-receptor class B" evidence="19">
    <location>
        <begin position="2381"/>
        <end position="2424"/>
    </location>
</feature>
<dbReference type="GO" id="GO:0005905">
    <property type="term" value="C:clathrin-coated pit"/>
    <property type="evidence" value="ECO:0007669"/>
    <property type="project" value="UniProtKB-KW"/>
</dbReference>
<dbReference type="SMART" id="SM00181">
    <property type="entry name" value="EGF"/>
    <property type="match status" value="26"/>
</dbReference>
<feature type="disulfide bond" evidence="18">
    <location>
        <begin position="2733"/>
        <end position="2751"/>
    </location>
</feature>
<evidence type="ECO:0000256" key="7">
    <source>
        <dbReference type="ARBA" id="ARBA00022729"/>
    </source>
</evidence>
<feature type="disulfide bond" evidence="18">
    <location>
        <begin position="1115"/>
        <end position="1127"/>
    </location>
</feature>
<feature type="disulfide bond" evidence="18">
    <location>
        <begin position="1010"/>
        <end position="1025"/>
    </location>
</feature>
<dbReference type="PROSITE" id="PS50026">
    <property type="entry name" value="EGF_3"/>
    <property type="match status" value="1"/>
</dbReference>
<keyword evidence="25" id="KW-1185">Reference proteome</keyword>
<comment type="caution">
    <text evidence="24">The sequence shown here is derived from an EMBL/GenBank/DDBJ whole genome shotgun (WGS) entry which is preliminary data.</text>
</comment>
<evidence type="ECO:0000259" key="23">
    <source>
        <dbReference type="PROSITE" id="PS50026"/>
    </source>
</evidence>
<dbReference type="SUPFAM" id="SSF63825">
    <property type="entry name" value="YWTD domain"/>
    <property type="match status" value="8"/>
</dbReference>
<keyword evidence="3" id="KW-1003">Cell membrane</keyword>
<dbReference type="Gene3D" id="2.10.25.10">
    <property type="entry name" value="Laminin"/>
    <property type="match status" value="8"/>
</dbReference>
<evidence type="ECO:0000256" key="15">
    <source>
        <dbReference type="ARBA" id="ARBA00023180"/>
    </source>
</evidence>
<dbReference type="FunFam" id="4.10.400.10:FF:000024">
    <property type="entry name" value="Low-density lipoprotein RecePtor related"/>
    <property type="match status" value="1"/>
</dbReference>
<dbReference type="EMBL" id="CAIIXF020000007">
    <property type="protein sequence ID" value="CAH1789469.1"/>
    <property type="molecule type" value="Genomic_DNA"/>
</dbReference>
<comment type="subcellular location">
    <subcellularLocation>
        <location evidence="1">Cell membrane</location>
        <topology evidence="1">Single-pass type I membrane protein</topology>
    </subcellularLocation>
    <subcellularLocation>
        <location evidence="16">Membrane</location>
        <location evidence="16">Coated pit</location>
    </subcellularLocation>
</comment>
<feature type="disulfide bond" evidence="18">
    <location>
        <begin position="1051"/>
        <end position="1066"/>
    </location>
</feature>
<keyword evidence="9" id="KW-0106">Calcium</keyword>
<feature type="repeat" description="LDL-receptor class B" evidence="19">
    <location>
        <begin position="397"/>
        <end position="439"/>
    </location>
</feature>
<evidence type="ECO:0000256" key="14">
    <source>
        <dbReference type="ARBA" id="ARBA00023176"/>
    </source>
</evidence>
<dbReference type="Pfam" id="PF14670">
    <property type="entry name" value="FXa_inhibition"/>
    <property type="match status" value="1"/>
</dbReference>
<feature type="domain" description="EGF-like" evidence="23">
    <location>
        <begin position="4234"/>
        <end position="4270"/>
    </location>
</feature>
<feature type="repeat" description="LDL-receptor class B" evidence="19">
    <location>
        <begin position="3106"/>
        <end position="3148"/>
    </location>
</feature>
<dbReference type="InterPro" id="IPR023415">
    <property type="entry name" value="LDLR_class-A_CS"/>
</dbReference>
<feature type="disulfide bond" evidence="18">
    <location>
        <begin position="2562"/>
        <end position="2574"/>
    </location>
</feature>
<feature type="repeat" description="LDL-receptor class B" evidence="19">
    <location>
        <begin position="1369"/>
        <end position="1411"/>
    </location>
</feature>
<feature type="disulfide bond" evidence="17">
    <location>
        <begin position="4260"/>
        <end position="4269"/>
    </location>
</feature>
<dbReference type="GO" id="GO:0006898">
    <property type="term" value="P:receptor-mediated endocytosis"/>
    <property type="evidence" value="ECO:0007669"/>
    <property type="project" value="TreeGrafter"/>
</dbReference>
<dbReference type="Pfam" id="PF24468">
    <property type="entry name" value="EGF_LRP2"/>
    <property type="match status" value="1"/>
</dbReference>
<feature type="disulfide bond" evidence="18">
    <location>
        <begin position="3807"/>
        <end position="3822"/>
    </location>
</feature>
<evidence type="ECO:0000256" key="8">
    <source>
        <dbReference type="ARBA" id="ARBA00022737"/>
    </source>
</evidence>
<evidence type="ECO:0000256" key="12">
    <source>
        <dbReference type="ARBA" id="ARBA00023157"/>
    </source>
</evidence>
<dbReference type="PRINTS" id="PR00261">
    <property type="entry name" value="LDLRECEPTOR"/>
</dbReference>
<dbReference type="SMART" id="SM00192">
    <property type="entry name" value="LDLa"/>
    <property type="match status" value="31"/>
</dbReference>
<feature type="disulfide bond" evidence="18">
    <location>
        <begin position="3709"/>
        <end position="3727"/>
    </location>
</feature>
<feature type="repeat" description="LDL-receptor class B" evidence="19">
    <location>
        <begin position="583"/>
        <end position="625"/>
    </location>
</feature>
<dbReference type="FunFam" id="4.10.400.10:FF:000011">
    <property type="entry name" value="Low-density lipoprotein receptor-related protein 1"/>
    <property type="match status" value="1"/>
</dbReference>
<dbReference type="FunFam" id="4.10.400.10:FF:000005">
    <property type="entry name" value="low-density lipoprotein receptor-related protein 1B"/>
    <property type="match status" value="2"/>
</dbReference>